<dbReference type="SFLD" id="SFLDS00019">
    <property type="entry name" value="Glutathione_Transferase_(cytos"/>
    <property type="match status" value="1"/>
</dbReference>
<dbReference type="GO" id="GO:0003746">
    <property type="term" value="F:translation elongation factor activity"/>
    <property type="evidence" value="ECO:0007669"/>
    <property type="project" value="UniProtKB-UniRule"/>
</dbReference>
<dbReference type="PROSITE" id="PS50404">
    <property type="entry name" value="GST_NTER"/>
    <property type="match status" value="1"/>
</dbReference>
<dbReference type="FunFam" id="3.40.30.10:FF:000148">
    <property type="entry name" value="Elongation factor 1B gamma"/>
    <property type="match status" value="1"/>
</dbReference>
<dbReference type="SUPFAM" id="SSF47616">
    <property type="entry name" value="GST C-terminal domain-like"/>
    <property type="match status" value="1"/>
</dbReference>
<keyword evidence="3 5" id="KW-0251">Elongation factor</keyword>
<dbReference type="GO" id="GO:0004364">
    <property type="term" value="F:glutathione transferase activity"/>
    <property type="evidence" value="ECO:0007669"/>
    <property type="project" value="InterPro"/>
</dbReference>
<dbReference type="InterPro" id="IPR004046">
    <property type="entry name" value="GST_C"/>
</dbReference>
<organism evidence="11 12">
    <name type="scientific">Panicum virgatum</name>
    <name type="common">Blackwell switchgrass</name>
    <dbReference type="NCBI Taxonomy" id="38727"/>
    <lineage>
        <taxon>Eukaryota</taxon>
        <taxon>Viridiplantae</taxon>
        <taxon>Streptophyta</taxon>
        <taxon>Embryophyta</taxon>
        <taxon>Tracheophyta</taxon>
        <taxon>Spermatophyta</taxon>
        <taxon>Magnoliopsida</taxon>
        <taxon>Liliopsida</taxon>
        <taxon>Poales</taxon>
        <taxon>Poaceae</taxon>
        <taxon>PACMAD clade</taxon>
        <taxon>Panicoideae</taxon>
        <taxon>Panicodae</taxon>
        <taxon>Paniceae</taxon>
        <taxon>Panicinae</taxon>
        <taxon>Panicum</taxon>
        <taxon>Panicum sect. Hiantes</taxon>
    </lineage>
</organism>
<evidence type="ECO:0000256" key="4">
    <source>
        <dbReference type="ARBA" id="ARBA00022917"/>
    </source>
</evidence>
<keyword evidence="12" id="KW-1185">Reference proteome</keyword>
<feature type="compositionally biased region" description="Basic and acidic residues" evidence="7">
    <location>
        <begin position="221"/>
        <end position="254"/>
    </location>
</feature>
<dbReference type="Gene3D" id="3.40.30.10">
    <property type="entry name" value="Glutaredoxin"/>
    <property type="match status" value="1"/>
</dbReference>
<dbReference type="PANTHER" id="PTHR44372">
    <property type="entry name" value="ELONGATION FACTOR 1-GAMMA 1-RELATED"/>
    <property type="match status" value="1"/>
</dbReference>
<accession>A0A8T0WRE4</accession>
<dbReference type="SMART" id="SM01183">
    <property type="entry name" value="EF1G"/>
    <property type="match status" value="1"/>
</dbReference>
<comment type="function">
    <text evidence="1">Probably plays a role in anchoring the complex to other cellular components.</text>
</comment>
<evidence type="ECO:0000259" key="8">
    <source>
        <dbReference type="PROSITE" id="PS50040"/>
    </source>
</evidence>
<gene>
    <name evidence="11" type="ORF">PVAP13_1NG117100</name>
</gene>
<evidence type="ECO:0000256" key="5">
    <source>
        <dbReference type="PROSITE-ProRule" id="PRU00519"/>
    </source>
</evidence>
<dbReference type="InterPro" id="IPR044628">
    <property type="entry name" value="EF-1-gamma_plant"/>
</dbReference>
<comment type="subunit">
    <text evidence="2">EF-1 is composed of four subunits: alpha, beta, delta, and gamma.</text>
</comment>
<feature type="domain" description="GST N-terminal" evidence="9">
    <location>
        <begin position="1"/>
        <end position="82"/>
    </location>
</feature>
<feature type="domain" description="GST C-terminal" evidence="10">
    <location>
        <begin position="87"/>
        <end position="215"/>
    </location>
</feature>
<dbReference type="InterPro" id="IPR036249">
    <property type="entry name" value="Thioredoxin-like_sf"/>
</dbReference>
<name>A0A8T0WRE4_PANVG</name>
<dbReference type="InterPro" id="IPR001662">
    <property type="entry name" value="EF1B_G_C"/>
</dbReference>
<dbReference type="InterPro" id="IPR010987">
    <property type="entry name" value="Glutathione-S-Trfase_C-like"/>
</dbReference>
<feature type="domain" description="EF-1-gamma C-terminal" evidence="8">
    <location>
        <begin position="256"/>
        <end position="290"/>
    </location>
</feature>
<evidence type="ECO:0000256" key="6">
    <source>
        <dbReference type="RuleBase" id="RU003494"/>
    </source>
</evidence>
<proteinExistence type="inferred from homology"/>
<dbReference type="Pfam" id="PF00647">
    <property type="entry name" value="EF1G"/>
    <property type="match status" value="1"/>
</dbReference>
<dbReference type="EMBL" id="CM029038">
    <property type="protein sequence ID" value="KAG2649558.1"/>
    <property type="molecule type" value="Genomic_DNA"/>
</dbReference>
<reference evidence="11" key="1">
    <citation type="submission" date="2020-05" db="EMBL/GenBank/DDBJ databases">
        <title>WGS assembly of Panicum virgatum.</title>
        <authorList>
            <person name="Lovell J.T."/>
            <person name="Jenkins J."/>
            <person name="Shu S."/>
            <person name="Juenger T.E."/>
            <person name="Schmutz J."/>
        </authorList>
    </citation>
    <scope>NUCLEOTIDE SEQUENCE</scope>
    <source>
        <strain evidence="11">AP13</strain>
    </source>
</reference>
<dbReference type="InterPro" id="IPR036433">
    <property type="entry name" value="EF1B_G_C_sf"/>
</dbReference>
<dbReference type="SFLD" id="SFLDG00358">
    <property type="entry name" value="Main_(cytGST)"/>
    <property type="match status" value="1"/>
</dbReference>
<dbReference type="PANTHER" id="PTHR44372:SF1">
    <property type="entry name" value="ELONGATION FACTOR 1-GAMMA 3"/>
    <property type="match status" value="1"/>
</dbReference>
<comment type="caution">
    <text evidence="11">The sequence shown here is derived from an EMBL/GenBank/DDBJ whole genome shotgun (WGS) entry which is preliminary data.</text>
</comment>
<dbReference type="Gene3D" id="3.30.70.1010">
    <property type="entry name" value="Translation elongation factor EF1B, gamma chain, conserved domain"/>
    <property type="match status" value="1"/>
</dbReference>
<evidence type="ECO:0000256" key="3">
    <source>
        <dbReference type="ARBA" id="ARBA00022768"/>
    </source>
</evidence>
<evidence type="ECO:0000256" key="7">
    <source>
        <dbReference type="SAM" id="MobiDB-lite"/>
    </source>
</evidence>
<dbReference type="CDD" id="cd03181">
    <property type="entry name" value="GST_C_EF1Bgamma_like"/>
    <property type="match status" value="1"/>
</dbReference>
<dbReference type="SUPFAM" id="SSF52833">
    <property type="entry name" value="Thioredoxin-like"/>
    <property type="match status" value="1"/>
</dbReference>
<dbReference type="InterPro" id="IPR040079">
    <property type="entry name" value="Glutathione_S-Trfase"/>
</dbReference>
<dbReference type="Pfam" id="PF00043">
    <property type="entry name" value="GST_C"/>
    <property type="match status" value="1"/>
</dbReference>
<evidence type="ECO:0000313" key="11">
    <source>
        <dbReference type="EMBL" id="KAG2649558.1"/>
    </source>
</evidence>
<evidence type="ECO:0000313" key="12">
    <source>
        <dbReference type="Proteomes" id="UP000823388"/>
    </source>
</evidence>
<dbReference type="Gene3D" id="1.20.1050.10">
    <property type="match status" value="1"/>
</dbReference>
<dbReference type="Proteomes" id="UP000823388">
    <property type="component" value="Chromosome 1N"/>
</dbReference>
<dbReference type="CDD" id="cd03044">
    <property type="entry name" value="GST_N_EF1Bgamma"/>
    <property type="match status" value="1"/>
</dbReference>
<feature type="region of interest" description="Disordered" evidence="7">
    <location>
        <begin position="213"/>
        <end position="264"/>
    </location>
</feature>
<comment type="similarity">
    <text evidence="6">Belongs to the GST superfamily.</text>
</comment>
<dbReference type="InterPro" id="IPR036282">
    <property type="entry name" value="Glutathione-S-Trfase_C_sf"/>
</dbReference>
<dbReference type="AlphaFoldDB" id="A0A8T0WRE4"/>
<dbReference type="InterPro" id="IPR004045">
    <property type="entry name" value="Glutathione_S-Trfase_N"/>
</dbReference>
<keyword evidence="4 5" id="KW-0648">Protein biosynthesis</keyword>
<evidence type="ECO:0000259" key="10">
    <source>
        <dbReference type="PROSITE" id="PS50405"/>
    </source>
</evidence>
<evidence type="ECO:0000256" key="2">
    <source>
        <dbReference type="ARBA" id="ARBA00011237"/>
    </source>
</evidence>
<dbReference type="PROSITE" id="PS50405">
    <property type="entry name" value="GST_CTER"/>
    <property type="match status" value="1"/>
</dbReference>
<dbReference type="SUPFAM" id="SSF89942">
    <property type="entry name" value="eEF1-gamma domain"/>
    <property type="match status" value="1"/>
</dbReference>
<evidence type="ECO:0008006" key="13">
    <source>
        <dbReference type="Google" id="ProtNLM"/>
    </source>
</evidence>
<dbReference type="PROSITE" id="PS50040">
    <property type="entry name" value="EF1G_C"/>
    <property type="match status" value="1"/>
</dbReference>
<evidence type="ECO:0000256" key="1">
    <source>
        <dbReference type="ARBA" id="ARBA00003468"/>
    </source>
</evidence>
<dbReference type="FunFam" id="1.20.1050.10:FF:000006">
    <property type="entry name" value="Elongation factor 1 gamma"/>
    <property type="match status" value="1"/>
</dbReference>
<evidence type="ECO:0000259" key="9">
    <source>
        <dbReference type="PROSITE" id="PS50404"/>
    </source>
</evidence>
<sequence length="324" mass="36065">MALVLHAGSGNKNAFKALIAAEYSSIKVELVKDFQMGVSNKTPEFLKMNPIGKVPVLETPDGPVFESNAIARYVTRLKDDNPLYGSSLIDYAHIEQWMDFAATEVDASIGKWLYPRMGFYPYAAVSEETAIAALKRALGSLNTHLALNTFLVGHSVTLADIVLTCNLYLGFIRILTKSFTSEFPHVERYFWTMVNQPNFKKVIGDVKQAEAVPPVPKKAAPAKEQKPKEAKKEAPKETLKPKADEKPAEEEPKPKPKNPLDLLPPSKMILDDWKRLYSNTKTNFREVAIKAPIYFQVSGICMTQRATPCGSVITSTMMRTPCLL</sequence>
<protein>
    <recommendedName>
        <fullName evidence="13">Elongation factor 1-gamma</fullName>
    </recommendedName>
</protein>
<dbReference type="Pfam" id="PF02798">
    <property type="entry name" value="GST_N"/>
    <property type="match status" value="1"/>
</dbReference>